<name>A0A166N3B7_PSEFL</name>
<dbReference type="Proteomes" id="UP000076489">
    <property type="component" value="Unassembled WGS sequence"/>
</dbReference>
<organism evidence="2 3">
    <name type="scientific">Pseudomonas fluorescens</name>
    <dbReference type="NCBI Taxonomy" id="294"/>
    <lineage>
        <taxon>Bacteria</taxon>
        <taxon>Pseudomonadati</taxon>
        <taxon>Pseudomonadota</taxon>
        <taxon>Gammaproteobacteria</taxon>
        <taxon>Pseudomonadales</taxon>
        <taxon>Pseudomonadaceae</taxon>
        <taxon>Pseudomonas</taxon>
    </lineage>
</organism>
<evidence type="ECO:0000313" key="3">
    <source>
        <dbReference type="Proteomes" id="UP000076489"/>
    </source>
</evidence>
<keyword evidence="1" id="KW-1133">Transmembrane helix</keyword>
<feature type="transmembrane region" description="Helical" evidence="1">
    <location>
        <begin position="7"/>
        <end position="26"/>
    </location>
</feature>
<sequence length="59" mass="6650">MNILKGFVVFLITILIGIAVGTIAEYWEVNKYIKYVLMAAIITIFLRLLGYKNGSGRQV</sequence>
<reference evidence="2 3" key="2">
    <citation type="journal article" date="2018" name="Nature">
        <title>Mutant phenotypes for thousands of bacterial genes of unknown function.</title>
        <authorList>
            <person name="Price M.N."/>
            <person name="Wetmore K.M."/>
            <person name="Waters R.J."/>
            <person name="Callaghan M."/>
            <person name="Ray J."/>
            <person name="Liu H."/>
            <person name="Kuehl J.V."/>
            <person name="Melnyk R.A."/>
            <person name="Lamson J.S."/>
            <person name="Suh Y."/>
            <person name="Carlson H.K."/>
            <person name="Esquivel Z."/>
            <person name="Sadeeshkumar H."/>
            <person name="Chakraborty R."/>
            <person name="Zane G.M."/>
            <person name="Rubin B.E."/>
            <person name="Wall J.D."/>
            <person name="Visel A."/>
            <person name="Bristow J."/>
            <person name="Blow M.J."/>
            <person name="Arkin A.P."/>
            <person name="Deutschbauer A.M."/>
        </authorList>
    </citation>
    <scope>NUCLEOTIDE SEQUENCE [LARGE SCALE GENOMIC DNA]</scope>
    <source>
        <strain evidence="2 3">FW300-N1B4</strain>
    </source>
</reference>
<dbReference type="AlphaFoldDB" id="A0A166N3B7"/>
<gene>
    <name evidence="2" type="ORF">A1D17_11040</name>
</gene>
<evidence type="ECO:0000313" key="2">
    <source>
        <dbReference type="EMBL" id="KZN16661.1"/>
    </source>
</evidence>
<dbReference type="EMBL" id="LUKJ01000003">
    <property type="protein sequence ID" value="KZN16661.1"/>
    <property type="molecule type" value="Genomic_DNA"/>
</dbReference>
<protein>
    <submittedName>
        <fullName evidence="2">Uncharacterized protein</fullName>
    </submittedName>
</protein>
<keyword evidence="1" id="KW-0812">Transmembrane</keyword>
<proteinExistence type="predicted"/>
<feature type="transmembrane region" description="Helical" evidence="1">
    <location>
        <begin position="32"/>
        <end position="50"/>
    </location>
</feature>
<reference evidence="3" key="1">
    <citation type="submission" date="2016-03" db="EMBL/GenBank/DDBJ databases">
        <authorList>
            <person name="Ray J."/>
            <person name="Price M."/>
            <person name="Deutschbauer A."/>
        </authorList>
    </citation>
    <scope>NUCLEOTIDE SEQUENCE [LARGE SCALE GENOMIC DNA]</scope>
    <source>
        <strain evidence="3">FW300-N1B4</strain>
    </source>
</reference>
<evidence type="ECO:0000256" key="1">
    <source>
        <dbReference type="SAM" id="Phobius"/>
    </source>
</evidence>
<dbReference type="RefSeq" id="WP_063341647.1">
    <property type="nucleotide sequence ID" value="NZ_LUKJ01000003.1"/>
</dbReference>
<keyword evidence="1" id="KW-0472">Membrane</keyword>
<comment type="caution">
    <text evidence="2">The sequence shown here is derived from an EMBL/GenBank/DDBJ whole genome shotgun (WGS) entry which is preliminary data.</text>
</comment>
<accession>A0A166N3B7</accession>